<evidence type="ECO:0000256" key="6">
    <source>
        <dbReference type="SAM" id="Phobius"/>
    </source>
</evidence>
<dbReference type="Proteomes" id="UP000824890">
    <property type="component" value="Unassembled WGS sequence"/>
</dbReference>
<evidence type="ECO:0000313" key="7">
    <source>
        <dbReference type="EMBL" id="KAH0929707.1"/>
    </source>
</evidence>
<dbReference type="PANTHER" id="PTHR33596">
    <property type="entry name" value="COLD-REGULATED 413 PLASMA MEMBRANE PROTEIN 2"/>
    <property type="match status" value="1"/>
</dbReference>
<evidence type="ECO:0000313" key="8">
    <source>
        <dbReference type="Proteomes" id="UP000824890"/>
    </source>
</evidence>
<evidence type="ECO:0000256" key="4">
    <source>
        <dbReference type="ARBA" id="ARBA00022989"/>
    </source>
</evidence>
<dbReference type="EMBL" id="JAGKQM010000004">
    <property type="protein sequence ID" value="KAH0929707.1"/>
    <property type="molecule type" value="Genomic_DNA"/>
</dbReference>
<keyword evidence="5 6" id="KW-0472">Membrane</keyword>
<dbReference type="PANTHER" id="PTHR33596:SF1">
    <property type="entry name" value="COLD-REGULATED 413 PLASMA MEMBRANE PROTEIN 1-RELATED"/>
    <property type="match status" value="1"/>
</dbReference>
<comment type="subcellular location">
    <subcellularLocation>
        <location evidence="1">Membrane</location>
        <topology evidence="1">Multi-pass membrane protein</topology>
    </subcellularLocation>
</comment>
<protein>
    <submittedName>
        <fullName evidence="7">Uncharacterized protein</fullName>
    </submittedName>
</protein>
<evidence type="ECO:0000256" key="5">
    <source>
        <dbReference type="ARBA" id="ARBA00023136"/>
    </source>
</evidence>
<comment type="similarity">
    <text evidence="2">Belongs to the Cold-regulated 413 protein family.</text>
</comment>
<gene>
    <name evidence="7" type="ORF">HID58_015434</name>
</gene>
<keyword evidence="3 6" id="KW-0812">Transmembrane</keyword>
<feature type="transmembrane region" description="Helical" evidence="6">
    <location>
        <begin position="69"/>
        <end position="88"/>
    </location>
</feature>
<evidence type="ECO:0000256" key="2">
    <source>
        <dbReference type="ARBA" id="ARBA00005852"/>
    </source>
</evidence>
<dbReference type="InterPro" id="IPR008892">
    <property type="entry name" value="COR413"/>
</dbReference>
<feature type="transmembrane region" description="Helical" evidence="6">
    <location>
        <begin position="20"/>
        <end position="39"/>
    </location>
</feature>
<reference evidence="7 8" key="1">
    <citation type="submission" date="2021-05" db="EMBL/GenBank/DDBJ databases">
        <title>Genome Assembly of Synthetic Allotetraploid Brassica napus Reveals Homoeologous Exchanges between Subgenomes.</title>
        <authorList>
            <person name="Davis J.T."/>
        </authorList>
    </citation>
    <scope>NUCLEOTIDE SEQUENCE [LARGE SCALE GENOMIC DNA]</scope>
    <source>
        <strain evidence="8">cv. Da-Ae</strain>
        <tissue evidence="7">Seedling</tissue>
    </source>
</reference>
<accession>A0ABQ8DKV5</accession>
<comment type="caution">
    <text evidence="7">The sequence shown here is derived from an EMBL/GenBank/DDBJ whole genome shotgun (WGS) entry which is preliminary data.</text>
</comment>
<name>A0ABQ8DKV5_BRANA</name>
<keyword evidence="8" id="KW-1185">Reference proteome</keyword>
<proteinExistence type="inferred from homology"/>
<feature type="non-terminal residue" evidence="7">
    <location>
        <position position="1"/>
    </location>
</feature>
<organism evidence="7 8">
    <name type="scientific">Brassica napus</name>
    <name type="common">Rape</name>
    <dbReference type="NCBI Taxonomy" id="3708"/>
    <lineage>
        <taxon>Eukaryota</taxon>
        <taxon>Viridiplantae</taxon>
        <taxon>Streptophyta</taxon>
        <taxon>Embryophyta</taxon>
        <taxon>Tracheophyta</taxon>
        <taxon>Spermatophyta</taxon>
        <taxon>Magnoliopsida</taxon>
        <taxon>eudicotyledons</taxon>
        <taxon>Gunneridae</taxon>
        <taxon>Pentapetalae</taxon>
        <taxon>rosids</taxon>
        <taxon>malvids</taxon>
        <taxon>Brassicales</taxon>
        <taxon>Brassicaceae</taxon>
        <taxon>Brassiceae</taxon>
        <taxon>Brassica</taxon>
    </lineage>
</organism>
<dbReference type="Pfam" id="PF05562">
    <property type="entry name" value="WCOR413"/>
    <property type="match status" value="1"/>
</dbReference>
<evidence type="ECO:0000256" key="3">
    <source>
        <dbReference type="ARBA" id="ARBA00022692"/>
    </source>
</evidence>
<keyword evidence="4 6" id="KW-1133">Transmembrane helix</keyword>
<evidence type="ECO:0000256" key="1">
    <source>
        <dbReference type="ARBA" id="ARBA00004141"/>
    </source>
</evidence>
<sequence length="107" mass="12127">KETFEYLNELQLGAEKLIHSYGFLNMLTLLLKWVASFAAMKEFGKWISLLITVVLRCFLPNDFSVSLEIPGATLFLIATAPILLVETFRDKADDLRDPLNVFLLTSC</sequence>